<dbReference type="InterPro" id="IPR010996">
    <property type="entry name" value="HHH_MUS81"/>
</dbReference>
<dbReference type="Pfam" id="PF14792">
    <property type="entry name" value="DNA_pol_B_palm"/>
    <property type="match status" value="1"/>
</dbReference>
<dbReference type="Gene3D" id="3.30.460.10">
    <property type="entry name" value="Beta Polymerase, domain 2"/>
    <property type="match status" value="1"/>
</dbReference>
<dbReference type="InterPro" id="IPR027421">
    <property type="entry name" value="DNA_pol_lamdba_lyase_dom_sf"/>
</dbReference>
<dbReference type="PANTHER" id="PTHR11276:SF24">
    <property type="entry name" value="DNA-DIRECTED DNA_RNA POLYMERASE MU"/>
    <property type="match status" value="1"/>
</dbReference>
<comment type="subcellular location">
    <subcellularLocation>
        <location evidence="2 9">Nucleus</location>
    </subcellularLocation>
</comment>
<evidence type="ECO:0000256" key="6">
    <source>
        <dbReference type="ARBA" id="ARBA00022723"/>
    </source>
</evidence>
<dbReference type="InterPro" id="IPR001726">
    <property type="entry name" value="TdT/Mu"/>
</dbReference>
<dbReference type="PIRSF" id="PIRSF000817">
    <property type="entry name" value="DNA_NT"/>
    <property type="match status" value="1"/>
</dbReference>
<dbReference type="EC" id="2.7.7.7" evidence="9"/>
<dbReference type="RefSeq" id="XP_067168571.1">
    <property type="nucleotide sequence ID" value="XM_067312470.1"/>
</dbReference>
<keyword evidence="8 9" id="KW-0539">Nucleus</keyword>
<feature type="domain" description="BRCT" evidence="10">
    <location>
        <begin position="37"/>
        <end position="141"/>
    </location>
</feature>
<keyword evidence="7 9" id="KW-0460">Magnesium</keyword>
<dbReference type="InterPro" id="IPR028207">
    <property type="entry name" value="DNA_pol_B_palm_palm"/>
</dbReference>
<comment type="function">
    <text evidence="9">Gap-filling polymerase involved in repair of DNA double-strand breaks by non-homologous end joining (NHEJ).</text>
</comment>
<evidence type="ECO:0000256" key="1">
    <source>
        <dbReference type="ARBA" id="ARBA00001946"/>
    </source>
</evidence>
<keyword evidence="5 9" id="KW-0548">Nucleotidyltransferase</keyword>
<dbReference type="InterPro" id="IPR002054">
    <property type="entry name" value="DNA-dir_DNA_pol_X"/>
</dbReference>
<dbReference type="Gene3D" id="3.30.210.10">
    <property type="entry name" value="DNA polymerase, thumb domain"/>
    <property type="match status" value="1"/>
</dbReference>
<comment type="cofactor">
    <cofactor evidence="1 9">
        <name>Mg(2+)</name>
        <dbReference type="ChEBI" id="CHEBI:18420"/>
    </cofactor>
</comment>
<dbReference type="SUPFAM" id="SSF81301">
    <property type="entry name" value="Nucleotidyltransferase"/>
    <property type="match status" value="1"/>
</dbReference>
<sequence>MSGGPRPGPRAAAAMALVPVKRRRTAAAAGPVLPEAAEPGRFPGVVLCLVERGLGARRRALLAGRARAAGFCLHGPGSAAVTHAVAEQCSADEALAWLARRRGSTPGDRTETSTGLALLDLSWLLESLDAGRPLDIEPRHRLPVSGVTPSKEPDPAVLPAYGCQRRTPLAHHNAMLTEALETLARDAAFSGDETRSLAFTRAASALKALPRRLGSLRDLAALPGVGKHCRRVIQEVLEDGSSAEVEAVRRSERYRTMQLFTGIFGVGTRTAASWYQEGLRTLADLRATGPRLSRQQQAGLQYWEDLATPVTLAEAEAIRELVQAEAQRILPDATVTLVGGFRRGKPMGHDVDLLLSHPEEGREQALLGPLVASLEQQGLLLYQQRQPNTFGQEPSSSSMDQFERCFAIARLALPGAGDPGAWRATRVDLVVAPRSQFAFALLGWTGSRHFERELRRFAGRQRGLALSSHGLYDPQREMFLPATTEEEIFQLLGLDYVAPTERNA</sequence>
<dbReference type="Proteomes" id="UP001652627">
    <property type="component" value="Chromosome 29"/>
</dbReference>
<dbReference type="Pfam" id="PF10391">
    <property type="entry name" value="DNA_pol_lambd_f"/>
    <property type="match status" value="1"/>
</dbReference>
<dbReference type="PROSITE" id="PS00522">
    <property type="entry name" value="DNA_POLYMERASE_X"/>
    <property type="match status" value="1"/>
</dbReference>
<gene>
    <name evidence="12" type="primary">POLM</name>
</gene>
<organism evidence="11 12">
    <name type="scientific">Apteryx mantelli</name>
    <name type="common">North Island brown kiwi</name>
    <dbReference type="NCBI Taxonomy" id="2696672"/>
    <lineage>
        <taxon>Eukaryota</taxon>
        <taxon>Metazoa</taxon>
        <taxon>Chordata</taxon>
        <taxon>Craniata</taxon>
        <taxon>Vertebrata</taxon>
        <taxon>Euteleostomi</taxon>
        <taxon>Archelosauria</taxon>
        <taxon>Archosauria</taxon>
        <taxon>Dinosauria</taxon>
        <taxon>Saurischia</taxon>
        <taxon>Theropoda</taxon>
        <taxon>Coelurosauria</taxon>
        <taxon>Aves</taxon>
        <taxon>Palaeognathae</taxon>
        <taxon>Apterygiformes</taxon>
        <taxon>Apterygidae</taxon>
        <taxon>Apteryx</taxon>
    </lineage>
</organism>
<dbReference type="PRINTS" id="PR00869">
    <property type="entry name" value="DNAPOLX"/>
</dbReference>
<protein>
    <recommendedName>
        <fullName evidence="9">DNA-directed DNA/RNA polymerase mu</fullName>
        <ecNumber evidence="9">2.7.7.7</ecNumber>
    </recommendedName>
</protein>
<dbReference type="InterPro" id="IPR043519">
    <property type="entry name" value="NT_sf"/>
</dbReference>
<dbReference type="Gene3D" id="3.40.50.10190">
    <property type="entry name" value="BRCT domain"/>
    <property type="match status" value="1"/>
</dbReference>
<dbReference type="InterPro" id="IPR037160">
    <property type="entry name" value="DNA_Pol_thumb_sf"/>
</dbReference>
<dbReference type="SUPFAM" id="SSF81585">
    <property type="entry name" value="PsbU/PolX domain-like"/>
    <property type="match status" value="1"/>
</dbReference>
<dbReference type="PROSITE" id="PS50172">
    <property type="entry name" value="BRCT"/>
    <property type="match status" value="1"/>
</dbReference>
<dbReference type="Gene3D" id="1.10.150.110">
    <property type="entry name" value="DNA polymerase beta, N-terminal domain-like"/>
    <property type="match status" value="1"/>
</dbReference>
<comment type="catalytic activity">
    <reaction evidence="9">
        <text>DNA(n) + a 2'-deoxyribonucleoside 5'-triphosphate = DNA(n+1) + diphosphate</text>
        <dbReference type="Rhea" id="RHEA:22508"/>
        <dbReference type="Rhea" id="RHEA-COMP:17339"/>
        <dbReference type="Rhea" id="RHEA-COMP:17340"/>
        <dbReference type="ChEBI" id="CHEBI:33019"/>
        <dbReference type="ChEBI" id="CHEBI:61560"/>
        <dbReference type="ChEBI" id="CHEBI:173112"/>
        <dbReference type="EC" id="2.7.7.7"/>
    </reaction>
</comment>
<evidence type="ECO:0000256" key="4">
    <source>
        <dbReference type="ARBA" id="ARBA00022679"/>
    </source>
</evidence>
<dbReference type="SUPFAM" id="SSF47802">
    <property type="entry name" value="DNA polymerase beta, N-terminal domain-like"/>
    <property type="match status" value="1"/>
</dbReference>
<evidence type="ECO:0000256" key="3">
    <source>
        <dbReference type="ARBA" id="ARBA00008323"/>
    </source>
</evidence>
<dbReference type="Pfam" id="PF14716">
    <property type="entry name" value="HHH_8"/>
    <property type="match status" value="1"/>
</dbReference>
<proteinExistence type="inferred from homology"/>
<dbReference type="InterPro" id="IPR018944">
    <property type="entry name" value="DNA_pol_lambd_fingers_domain"/>
</dbReference>
<reference evidence="12" key="1">
    <citation type="submission" date="2025-08" db="UniProtKB">
        <authorList>
            <consortium name="RefSeq"/>
        </authorList>
    </citation>
    <scope>IDENTIFICATION</scope>
    <source>
        <tissue evidence="12">Blood</tissue>
    </source>
</reference>
<dbReference type="PANTHER" id="PTHR11276">
    <property type="entry name" value="DNA POLYMERASE TYPE-X FAMILY MEMBER"/>
    <property type="match status" value="1"/>
</dbReference>
<dbReference type="GeneID" id="106493805"/>
<dbReference type="PRINTS" id="PR00871">
    <property type="entry name" value="DNAPOLXTDT"/>
</dbReference>
<evidence type="ECO:0000256" key="2">
    <source>
        <dbReference type="ARBA" id="ARBA00004123"/>
    </source>
</evidence>
<dbReference type="Gene3D" id="1.10.150.20">
    <property type="entry name" value="5' to 3' exonuclease, C-terminal subdomain"/>
    <property type="match status" value="1"/>
</dbReference>
<keyword evidence="11" id="KW-1185">Reference proteome</keyword>
<name>A0ABM4FUF2_9AVES</name>
<dbReference type="InterPro" id="IPR001357">
    <property type="entry name" value="BRCT_dom"/>
</dbReference>
<evidence type="ECO:0000256" key="9">
    <source>
        <dbReference type="PIRNR" id="PIRNR000817"/>
    </source>
</evidence>
<dbReference type="InterPro" id="IPR027249">
    <property type="entry name" value="DNA/RNApol_mu"/>
</dbReference>
<dbReference type="PIRSF" id="PIRSF501176">
    <property type="entry name" value="DNApol_mu"/>
    <property type="match status" value="1"/>
</dbReference>
<keyword evidence="4 9" id="KW-0808">Transferase</keyword>
<dbReference type="InterPro" id="IPR036420">
    <property type="entry name" value="BRCT_dom_sf"/>
</dbReference>
<dbReference type="SMART" id="SM00483">
    <property type="entry name" value="POLXc"/>
    <property type="match status" value="1"/>
</dbReference>
<evidence type="ECO:0000256" key="7">
    <source>
        <dbReference type="ARBA" id="ARBA00022842"/>
    </source>
</evidence>
<dbReference type="InterPro" id="IPR019843">
    <property type="entry name" value="DNA_pol-X_BS"/>
</dbReference>
<evidence type="ECO:0000256" key="5">
    <source>
        <dbReference type="ARBA" id="ARBA00022695"/>
    </source>
</evidence>
<evidence type="ECO:0000313" key="12">
    <source>
        <dbReference type="RefSeq" id="XP_067168571.1"/>
    </source>
</evidence>
<comment type="similarity">
    <text evidence="3 9">Belongs to the DNA polymerase type-X family.</text>
</comment>
<accession>A0ABM4FUF2</accession>
<evidence type="ECO:0000259" key="10">
    <source>
        <dbReference type="PROSITE" id="PS50172"/>
    </source>
</evidence>
<evidence type="ECO:0000256" key="8">
    <source>
        <dbReference type="ARBA" id="ARBA00023242"/>
    </source>
</evidence>
<dbReference type="Pfam" id="PF14791">
    <property type="entry name" value="DNA_pol_B_thumb"/>
    <property type="match status" value="1"/>
</dbReference>
<keyword evidence="6 9" id="KW-0479">Metal-binding</keyword>
<evidence type="ECO:0000313" key="11">
    <source>
        <dbReference type="Proteomes" id="UP001652627"/>
    </source>
</evidence>
<dbReference type="InterPro" id="IPR029398">
    <property type="entry name" value="PolB_thumb"/>
</dbReference>
<dbReference type="CDD" id="cd00141">
    <property type="entry name" value="NT_POLXc"/>
    <property type="match status" value="1"/>
</dbReference>
<dbReference type="InterPro" id="IPR022312">
    <property type="entry name" value="DNA_pol_X"/>
</dbReference>